<feature type="compositionally biased region" description="Basic and acidic residues" evidence="1">
    <location>
        <begin position="437"/>
        <end position="451"/>
    </location>
</feature>
<feature type="compositionally biased region" description="Polar residues" evidence="1">
    <location>
        <begin position="454"/>
        <end position="494"/>
    </location>
</feature>
<reference evidence="2 3" key="1">
    <citation type="journal article" date="2018" name="Proc. Natl. Acad. Sci. U.S.A.">
        <title>Draft genome sequence of Camellia sinensis var. sinensis provides insights into the evolution of the tea genome and tea quality.</title>
        <authorList>
            <person name="Wei C."/>
            <person name="Yang H."/>
            <person name="Wang S."/>
            <person name="Zhao J."/>
            <person name="Liu C."/>
            <person name="Gao L."/>
            <person name="Xia E."/>
            <person name="Lu Y."/>
            <person name="Tai Y."/>
            <person name="She G."/>
            <person name="Sun J."/>
            <person name="Cao H."/>
            <person name="Tong W."/>
            <person name="Gao Q."/>
            <person name="Li Y."/>
            <person name="Deng W."/>
            <person name="Jiang X."/>
            <person name="Wang W."/>
            <person name="Chen Q."/>
            <person name="Zhang S."/>
            <person name="Li H."/>
            <person name="Wu J."/>
            <person name="Wang P."/>
            <person name="Li P."/>
            <person name="Shi C."/>
            <person name="Zheng F."/>
            <person name="Jian J."/>
            <person name="Huang B."/>
            <person name="Shan D."/>
            <person name="Shi M."/>
            <person name="Fang C."/>
            <person name="Yue Y."/>
            <person name="Li F."/>
            <person name="Li D."/>
            <person name="Wei S."/>
            <person name="Han B."/>
            <person name="Jiang C."/>
            <person name="Yin Y."/>
            <person name="Xia T."/>
            <person name="Zhang Z."/>
            <person name="Bennetzen J.L."/>
            <person name="Zhao S."/>
            <person name="Wan X."/>
        </authorList>
    </citation>
    <scope>NUCLEOTIDE SEQUENCE [LARGE SCALE GENOMIC DNA]</scope>
    <source>
        <strain evidence="3">cv. Shuchazao</strain>
        <tissue evidence="2">Leaf</tissue>
    </source>
</reference>
<feature type="compositionally biased region" description="Polar residues" evidence="1">
    <location>
        <begin position="511"/>
        <end position="524"/>
    </location>
</feature>
<dbReference type="PANTHER" id="PTHR31170">
    <property type="entry name" value="BNAC04G53230D PROTEIN"/>
    <property type="match status" value="1"/>
</dbReference>
<dbReference type="STRING" id="542762.A0A4S4E7I4"/>
<evidence type="ECO:0000313" key="3">
    <source>
        <dbReference type="Proteomes" id="UP000306102"/>
    </source>
</evidence>
<dbReference type="Pfam" id="PF03140">
    <property type="entry name" value="DUF247"/>
    <property type="match status" value="1"/>
</dbReference>
<evidence type="ECO:0000256" key="1">
    <source>
        <dbReference type="SAM" id="MobiDB-lite"/>
    </source>
</evidence>
<accession>A0A4S4E7I4</accession>
<dbReference type="Proteomes" id="UP000306102">
    <property type="component" value="Unassembled WGS sequence"/>
</dbReference>
<comment type="caution">
    <text evidence="2">The sequence shown here is derived from an EMBL/GenBank/DDBJ whole genome shotgun (WGS) entry which is preliminary data.</text>
</comment>
<keyword evidence="3" id="KW-1185">Reference proteome</keyword>
<name>A0A4S4E7I4_CAMSN</name>
<dbReference type="AlphaFoldDB" id="A0A4S4E7I4"/>
<sequence length="524" mass="61192">MENFGTSRHGTTSRNGDASIDVEVLVKSIKEKLAKLSCPSPDCCIYKVHNKFRNINEEAYTPFRVSIGPLHHGKEGLEDMEDHKWRYFNYFMQRSQKSLEELVKFMGGNEERIRGYYAETISLNSNKFLEIILVDAAFIIEVLLRYWFDDLITPNDRIFRKPWMINDISQDLLLLENQLPFFVIQDLFEMTNINLVFNENETFSYPFVCLTLHWFLNSNKIQERPVLQDINPLEVKHFLDLLRSCLVPRKSLRHTKGKFEFIPSATELHEAGVKFKVSSSKSLFDIKFSGNVLEIPQKKINDSTERLLRNIIAYEQCHCKVKFVTDYTVILVYLINTSKDVELLVKAKVVENWLSDNNDVSNLFNRLGKEVILDTNAYYFTKLHKELNDYYKIRGHKWKATLRHNYCNTPWQYENYINKEELGARSKLRPLSWCETNRAKEKKTSPEESKIKPIQQSSPQVATAASTQSYKTLKQQENSRQGRLSRKMQNSDQPQPDFKSSEKQQSDQSKTNGSNQIKTPSAKE</sequence>
<dbReference type="EMBL" id="SDRB02006776">
    <property type="protein sequence ID" value="THG12019.1"/>
    <property type="molecule type" value="Genomic_DNA"/>
</dbReference>
<feature type="region of interest" description="Disordered" evidence="1">
    <location>
        <begin position="437"/>
        <end position="524"/>
    </location>
</feature>
<gene>
    <name evidence="2" type="ORF">TEA_020732</name>
</gene>
<evidence type="ECO:0000313" key="2">
    <source>
        <dbReference type="EMBL" id="THG12019.1"/>
    </source>
</evidence>
<organism evidence="2 3">
    <name type="scientific">Camellia sinensis var. sinensis</name>
    <name type="common">China tea</name>
    <dbReference type="NCBI Taxonomy" id="542762"/>
    <lineage>
        <taxon>Eukaryota</taxon>
        <taxon>Viridiplantae</taxon>
        <taxon>Streptophyta</taxon>
        <taxon>Embryophyta</taxon>
        <taxon>Tracheophyta</taxon>
        <taxon>Spermatophyta</taxon>
        <taxon>Magnoliopsida</taxon>
        <taxon>eudicotyledons</taxon>
        <taxon>Gunneridae</taxon>
        <taxon>Pentapetalae</taxon>
        <taxon>asterids</taxon>
        <taxon>Ericales</taxon>
        <taxon>Theaceae</taxon>
        <taxon>Camellia</taxon>
    </lineage>
</organism>
<protein>
    <submittedName>
        <fullName evidence="2">Uncharacterized protein</fullName>
    </submittedName>
</protein>
<proteinExistence type="predicted"/>
<dbReference type="InterPro" id="IPR004158">
    <property type="entry name" value="DUF247_pln"/>
</dbReference>
<dbReference type="PANTHER" id="PTHR31170:SF25">
    <property type="entry name" value="BNAA09G04570D PROTEIN"/>
    <property type="match status" value="1"/>
</dbReference>